<proteinExistence type="predicted"/>
<reference evidence="1" key="1">
    <citation type="submission" date="2016-04" db="EMBL/GenBank/DDBJ databases">
        <authorList>
            <person name="Evans L.H."/>
            <person name="Alamgir A."/>
            <person name="Owens N."/>
            <person name="Weber N.D."/>
            <person name="Virtaneva K."/>
            <person name="Barbian K."/>
            <person name="Babar A."/>
            <person name="Rosenke K."/>
        </authorList>
    </citation>
    <scope>NUCLEOTIDE SEQUENCE</scope>
    <source>
        <strain evidence="1">86</strain>
    </source>
</reference>
<gene>
    <name evidence="1" type="ORF">KL86DPRO_60150</name>
</gene>
<dbReference type="AlphaFoldDB" id="A0A212KFC9"/>
<dbReference type="EMBL" id="FLUQ01000006">
    <property type="protein sequence ID" value="SBW10403.1"/>
    <property type="molecule type" value="Genomic_DNA"/>
</dbReference>
<protein>
    <submittedName>
        <fullName evidence="1">Uncharacterized protein</fullName>
    </submittedName>
</protein>
<sequence>MRALMRRIAYGRNLAQGTVKSNMESEKFYHFFSFFIKINKGLPRTNLYHTDITYVQN</sequence>
<evidence type="ECO:0000313" key="1">
    <source>
        <dbReference type="EMBL" id="SBW10403.1"/>
    </source>
</evidence>
<organism evidence="1">
    <name type="scientific">uncultured delta proteobacterium</name>
    <dbReference type="NCBI Taxonomy" id="34034"/>
    <lineage>
        <taxon>Bacteria</taxon>
        <taxon>Deltaproteobacteria</taxon>
        <taxon>environmental samples</taxon>
    </lineage>
</organism>
<name>A0A212KFC9_9DELT</name>
<accession>A0A212KFC9</accession>